<protein>
    <submittedName>
        <fullName evidence="14">Diacylglycerol kinase catalytic region</fullName>
    </submittedName>
</protein>
<evidence type="ECO:0000256" key="3">
    <source>
        <dbReference type="ARBA" id="ARBA00022516"/>
    </source>
</evidence>
<keyword evidence="11" id="KW-0594">Phospholipid biosynthesis</keyword>
<evidence type="ECO:0000313" key="15">
    <source>
        <dbReference type="Proteomes" id="UP000054010"/>
    </source>
</evidence>
<evidence type="ECO:0000256" key="5">
    <source>
        <dbReference type="ARBA" id="ARBA00022723"/>
    </source>
</evidence>
<dbReference type="InterPro" id="IPR017438">
    <property type="entry name" value="ATP-NAD_kinase_N"/>
</dbReference>
<keyword evidence="8" id="KW-0067">ATP-binding</keyword>
<evidence type="ECO:0000259" key="13">
    <source>
        <dbReference type="PROSITE" id="PS50146"/>
    </source>
</evidence>
<keyword evidence="3" id="KW-0444">Lipid biosynthesis</keyword>
<dbReference type="EMBL" id="ADVR01000096">
    <property type="protein sequence ID" value="EFO79909.1"/>
    <property type="molecule type" value="Genomic_DNA"/>
</dbReference>
<evidence type="ECO:0000256" key="7">
    <source>
        <dbReference type="ARBA" id="ARBA00022777"/>
    </source>
</evidence>
<dbReference type="InterPro" id="IPR016064">
    <property type="entry name" value="NAD/diacylglycerol_kinase_sf"/>
</dbReference>
<evidence type="ECO:0000256" key="2">
    <source>
        <dbReference type="ARBA" id="ARBA00005983"/>
    </source>
</evidence>
<keyword evidence="4" id="KW-0808">Transferase</keyword>
<dbReference type="InterPro" id="IPR045540">
    <property type="entry name" value="YegS/DAGK_C"/>
</dbReference>
<dbReference type="GO" id="GO:0046872">
    <property type="term" value="F:metal ion binding"/>
    <property type="evidence" value="ECO:0007669"/>
    <property type="project" value="UniProtKB-KW"/>
</dbReference>
<dbReference type="SUPFAM" id="SSF111331">
    <property type="entry name" value="NAD kinase/diacylglycerol kinase-like"/>
    <property type="match status" value="1"/>
</dbReference>
<dbReference type="SMART" id="SM00046">
    <property type="entry name" value="DAGKc"/>
    <property type="match status" value="1"/>
</dbReference>
<gene>
    <name evidence="14" type="ORF">OSCT_2202</name>
</gene>
<dbReference type="GO" id="GO:0005886">
    <property type="term" value="C:plasma membrane"/>
    <property type="evidence" value="ECO:0007669"/>
    <property type="project" value="TreeGrafter"/>
</dbReference>
<evidence type="ECO:0000256" key="12">
    <source>
        <dbReference type="ARBA" id="ARBA00023264"/>
    </source>
</evidence>
<dbReference type="OrthoDB" id="142078at2"/>
<dbReference type="Pfam" id="PF19279">
    <property type="entry name" value="YegS_C"/>
    <property type="match status" value="1"/>
</dbReference>
<dbReference type="Gene3D" id="2.60.200.40">
    <property type="match status" value="1"/>
</dbReference>
<dbReference type="GO" id="GO:0004143">
    <property type="term" value="F:ATP-dependent diacylglycerol kinase activity"/>
    <property type="evidence" value="ECO:0007669"/>
    <property type="project" value="TreeGrafter"/>
</dbReference>
<dbReference type="Pfam" id="PF00781">
    <property type="entry name" value="DAGK_cat"/>
    <property type="match status" value="1"/>
</dbReference>
<dbReference type="eggNOG" id="COG1597">
    <property type="taxonomic scope" value="Bacteria"/>
</dbReference>
<keyword evidence="5" id="KW-0479">Metal-binding</keyword>
<keyword evidence="12" id="KW-1208">Phospholipid metabolism</keyword>
<accession>E1IFV1</accession>
<keyword evidence="7 14" id="KW-0418">Kinase</keyword>
<comment type="similarity">
    <text evidence="2">Belongs to the diacylglycerol/lipid kinase family.</text>
</comment>
<evidence type="ECO:0000256" key="6">
    <source>
        <dbReference type="ARBA" id="ARBA00022741"/>
    </source>
</evidence>
<evidence type="ECO:0000256" key="9">
    <source>
        <dbReference type="ARBA" id="ARBA00022842"/>
    </source>
</evidence>
<dbReference type="PANTHER" id="PTHR12358">
    <property type="entry name" value="SPHINGOSINE KINASE"/>
    <property type="match status" value="1"/>
</dbReference>
<dbReference type="PANTHER" id="PTHR12358:SF106">
    <property type="entry name" value="LIPID KINASE YEGS"/>
    <property type="match status" value="1"/>
</dbReference>
<evidence type="ECO:0000256" key="11">
    <source>
        <dbReference type="ARBA" id="ARBA00023209"/>
    </source>
</evidence>
<reference evidence="14 15" key="1">
    <citation type="journal article" date="2011" name="J. Bacteriol.">
        <title>Draft genome sequence of the anoxygenic filamentous phototrophic bacterium Oscillochloris trichoides subsp. DG-6.</title>
        <authorList>
            <person name="Kuznetsov B.B."/>
            <person name="Ivanovsky R.N."/>
            <person name="Keppen O.I."/>
            <person name="Sukhacheva M.V."/>
            <person name="Bumazhkin B.K."/>
            <person name="Patutina E.O."/>
            <person name="Beletsky A.V."/>
            <person name="Mardanov A.V."/>
            <person name="Baslerov R.V."/>
            <person name="Panteleeva A.N."/>
            <person name="Kolganova T.V."/>
            <person name="Ravin N.V."/>
            <person name="Skryabin K.G."/>
        </authorList>
    </citation>
    <scope>NUCLEOTIDE SEQUENCE [LARGE SCALE GENOMIC DNA]</scope>
    <source>
        <strain evidence="14 15">DG-6</strain>
    </source>
</reference>
<dbReference type="InterPro" id="IPR050187">
    <property type="entry name" value="Lipid_Phosphate_FormReg"/>
</dbReference>
<keyword evidence="15" id="KW-1185">Reference proteome</keyword>
<evidence type="ECO:0000256" key="4">
    <source>
        <dbReference type="ARBA" id="ARBA00022679"/>
    </source>
</evidence>
<dbReference type="GO" id="GO:0008654">
    <property type="term" value="P:phospholipid biosynthetic process"/>
    <property type="evidence" value="ECO:0007669"/>
    <property type="project" value="UniProtKB-KW"/>
</dbReference>
<dbReference type="HOGENOM" id="CLU_045532_2_1_0"/>
<dbReference type="AlphaFoldDB" id="E1IFV1"/>
<evidence type="ECO:0000256" key="8">
    <source>
        <dbReference type="ARBA" id="ARBA00022840"/>
    </source>
</evidence>
<keyword evidence="9" id="KW-0460">Magnesium</keyword>
<dbReference type="InterPro" id="IPR001206">
    <property type="entry name" value="Diacylglycerol_kinase_cat_dom"/>
</dbReference>
<comment type="caution">
    <text evidence="14">The sequence shown here is derived from an EMBL/GenBank/DDBJ whole genome shotgun (WGS) entry which is preliminary data.</text>
</comment>
<evidence type="ECO:0000256" key="10">
    <source>
        <dbReference type="ARBA" id="ARBA00023098"/>
    </source>
</evidence>
<feature type="domain" description="DAGKc" evidence="13">
    <location>
        <begin position="1"/>
        <end position="129"/>
    </location>
</feature>
<keyword evidence="6" id="KW-0547">Nucleotide-binding</keyword>
<proteinExistence type="inferred from homology"/>
<sequence length="324" mass="35595">MRTRLIFNPTAGNAEQYEADLAAAALVWRERGWSVELTPTTAAGDAKRLAREAARQDYDLVVAAGGDGTINEVINGLVGSSTALATLPLGTMNVWARELRLPLQPRLAAQAMLSWQAQPIDLGRAGDRYFLLMAGIGFDAAITAGVRADEKRRLGALAYVLRGIEQAIRIRGARSRIRMDGRTISGRVLMVVIGNSQLYGGLVKITHRASIDDGLLDVCVIRGDNGVSAVRHLFAILRRRYSHDPEIEYYRARSIQVTTTPRLPVQVDGDAIGQTPMLFTVAPRAIYALLPPDLPDDLTQQPTSTTNRPRRTVPRLLRWLLPRS</sequence>
<comment type="cofactor">
    <cofactor evidence="1">
        <name>Mg(2+)</name>
        <dbReference type="ChEBI" id="CHEBI:18420"/>
    </cofactor>
</comment>
<dbReference type="PROSITE" id="PS50146">
    <property type="entry name" value="DAGK"/>
    <property type="match status" value="1"/>
</dbReference>
<name>E1IFV1_9CHLR</name>
<keyword evidence="10" id="KW-0443">Lipid metabolism</keyword>
<dbReference type="InterPro" id="IPR005218">
    <property type="entry name" value="Diacylglycerol/lipid_kinase"/>
</dbReference>
<dbReference type="Gene3D" id="3.40.50.10330">
    <property type="entry name" value="Probable inorganic polyphosphate/atp-NAD kinase, domain 1"/>
    <property type="match status" value="1"/>
</dbReference>
<evidence type="ECO:0000313" key="14">
    <source>
        <dbReference type="EMBL" id="EFO79909.1"/>
    </source>
</evidence>
<organism evidence="14 15">
    <name type="scientific">Oscillochloris trichoides DG-6</name>
    <dbReference type="NCBI Taxonomy" id="765420"/>
    <lineage>
        <taxon>Bacteria</taxon>
        <taxon>Bacillati</taxon>
        <taxon>Chloroflexota</taxon>
        <taxon>Chloroflexia</taxon>
        <taxon>Chloroflexales</taxon>
        <taxon>Chloroflexineae</taxon>
        <taxon>Oscillochloridaceae</taxon>
        <taxon>Oscillochloris</taxon>
    </lineage>
</organism>
<dbReference type="GO" id="GO:0005524">
    <property type="term" value="F:ATP binding"/>
    <property type="evidence" value="ECO:0007669"/>
    <property type="project" value="UniProtKB-KW"/>
</dbReference>
<dbReference type="Proteomes" id="UP000054010">
    <property type="component" value="Unassembled WGS sequence"/>
</dbReference>
<dbReference type="NCBIfam" id="TIGR00147">
    <property type="entry name" value="YegS/Rv2252/BmrU family lipid kinase"/>
    <property type="match status" value="1"/>
</dbReference>
<dbReference type="STRING" id="765420.OSCT_2202"/>
<evidence type="ECO:0000256" key="1">
    <source>
        <dbReference type="ARBA" id="ARBA00001946"/>
    </source>
</evidence>